<evidence type="ECO:0000313" key="5">
    <source>
        <dbReference type="Proteomes" id="UP000327179"/>
    </source>
</evidence>
<keyword evidence="3" id="KW-1015">Disulfide bond</keyword>
<gene>
    <name evidence="4" type="ORF">FXN65_17450</name>
</gene>
<evidence type="ECO:0000313" key="4">
    <source>
        <dbReference type="EMBL" id="QEY63752.1"/>
    </source>
</evidence>
<dbReference type="Pfam" id="PF02630">
    <property type="entry name" value="SCO1-SenC"/>
    <property type="match status" value="1"/>
</dbReference>
<dbReference type="KEGG" id="plal:FXN65_17450"/>
<keyword evidence="2" id="KW-0186">Copper</keyword>
<comment type="similarity">
    <text evidence="1">Belongs to the SCO1/2 family.</text>
</comment>
<evidence type="ECO:0000256" key="3">
    <source>
        <dbReference type="PIRSR" id="PIRSR603782-2"/>
    </source>
</evidence>
<keyword evidence="5" id="KW-1185">Reference proteome</keyword>
<dbReference type="Gene3D" id="3.40.30.10">
    <property type="entry name" value="Glutaredoxin"/>
    <property type="match status" value="1"/>
</dbReference>
<dbReference type="InterPro" id="IPR036249">
    <property type="entry name" value="Thioredoxin-like_sf"/>
</dbReference>
<keyword evidence="2" id="KW-0479">Metal-binding</keyword>
<sequence length="202" mass="21914">MNTRRNLLVGAGLLGVAGVGIALGLGASGGGRTDRPNLTASRLPNVLLTNQYGRSVRFYDDLIRGKVVAINMMYTSCAGICPTATANLLQVQRLLGARLGRQVHLYSITLAPELDTPHTLREYAKRHGVGPGWWFLTGAPADIEQVRVSLGFYDPEPEVDRDKNSHSGMLRIGNDRVERWTMAPALGSPEQILGTIDHVDEA</sequence>
<dbReference type="GO" id="GO:0046872">
    <property type="term" value="F:metal ion binding"/>
    <property type="evidence" value="ECO:0007669"/>
    <property type="project" value="UniProtKB-KW"/>
</dbReference>
<dbReference type="PANTHER" id="PTHR12151:SF5">
    <property type="entry name" value="AT19154P"/>
    <property type="match status" value="1"/>
</dbReference>
<dbReference type="PANTHER" id="PTHR12151">
    <property type="entry name" value="ELECTRON TRANSPORT PROTIN SCO1/SENC FAMILY MEMBER"/>
    <property type="match status" value="1"/>
</dbReference>
<evidence type="ECO:0000256" key="1">
    <source>
        <dbReference type="ARBA" id="ARBA00010996"/>
    </source>
</evidence>
<protein>
    <submittedName>
        <fullName evidence="4">SCO family protein</fullName>
    </submittedName>
</protein>
<feature type="binding site" evidence="2">
    <location>
        <position position="77"/>
    </location>
    <ligand>
        <name>Cu cation</name>
        <dbReference type="ChEBI" id="CHEBI:23378"/>
    </ligand>
</feature>
<proteinExistence type="inferred from homology"/>
<name>A0A5J6QPY0_9GAMM</name>
<reference evidence="4 5" key="1">
    <citation type="submission" date="2019-08" db="EMBL/GenBank/DDBJ databases">
        <title>Whole-genome Sequencing of e-waste polymer degrading bacterium Pseudomonas sp. strain PE08.</title>
        <authorList>
            <person name="Kirdat K."/>
            <person name="Debbarma P."/>
            <person name="Narawade N."/>
            <person name="Suyal D."/>
            <person name="Thorat V."/>
            <person name="Shouche Y."/>
            <person name="Goel R."/>
            <person name="Yadav A."/>
        </authorList>
    </citation>
    <scope>NUCLEOTIDE SEQUENCE [LARGE SCALE GENOMIC DNA]</scope>
    <source>
        <strain evidence="4 5">PE08</strain>
    </source>
</reference>
<dbReference type="EMBL" id="CP043311">
    <property type="protein sequence ID" value="QEY63752.1"/>
    <property type="molecule type" value="Genomic_DNA"/>
</dbReference>
<dbReference type="CDD" id="cd02968">
    <property type="entry name" value="SCO"/>
    <property type="match status" value="1"/>
</dbReference>
<feature type="disulfide bond" description="Redox-active" evidence="3">
    <location>
        <begin position="77"/>
        <end position="81"/>
    </location>
</feature>
<accession>A0A5J6QPY0</accession>
<organism evidence="4 5">
    <name type="scientific">Metapseudomonas lalkuanensis</name>
    <dbReference type="NCBI Taxonomy" id="2604832"/>
    <lineage>
        <taxon>Bacteria</taxon>
        <taxon>Pseudomonadati</taxon>
        <taxon>Pseudomonadota</taxon>
        <taxon>Gammaproteobacteria</taxon>
        <taxon>Pseudomonadales</taxon>
        <taxon>Pseudomonadaceae</taxon>
        <taxon>Metapseudomonas</taxon>
    </lineage>
</organism>
<feature type="binding site" evidence="2">
    <location>
        <position position="81"/>
    </location>
    <ligand>
        <name>Cu cation</name>
        <dbReference type="ChEBI" id="CHEBI:23378"/>
    </ligand>
</feature>
<dbReference type="InterPro" id="IPR006311">
    <property type="entry name" value="TAT_signal"/>
</dbReference>
<dbReference type="PROSITE" id="PS51318">
    <property type="entry name" value="TAT"/>
    <property type="match status" value="1"/>
</dbReference>
<dbReference type="RefSeq" id="WP_151134739.1">
    <property type="nucleotide sequence ID" value="NZ_CP043311.1"/>
</dbReference>
<evidence type="ECO:0000256" key="2">
    <source>
        <dbReference type="PIRSR" id="PIRSR603782-1"/>
    </source>
</evidence>
<dbReference type="InterPro" id="IPR003782">
    <property type="entry name" value="SCO1/SenC"/>
</dbReference>
<dbReference type="SUPFAM" id="SSF52833">
    <property type="entry name" value="Thioredoxin-like"/>
    <property type="match status" value="1"/>
</dbReference>
<dbReference type="Proteomes" id="UP000327179">
    <property type="component" value="Chromosome"/>
</dbReference>
<dbReference type="AlphaFoldDB" id="A0A5J6QPY0"/>